<gene>
    <name evidence="13" type="ORF">ENU31_04830</name>
</gene>
<evidence type="ECO:0000256" key="10">
    <source>
        <dbReference type="PIRSR" id="PIRSR016496-1"/>
    </source>
</evidence>
<name>A0A7C4H9A4_9CREN</name>
<dbReference type="InterPro" id="IPR001048">
    <property type="entry name" value="Asp/Glu/Uridylate_kinase"/>
</dbReference>
<comment type="catalytic activity">
    <reaction evidence="9">
        <text>isopentenyl phosphate + ATP = isopentenyl diphosphate + ADP</text>
        <dbReference type="Rhea" id="RHEA:33963"/>
        <dbReference type="ChEBI" id="CHEBI:30616"/>
        <dbReference type="ChEBI" id="CHEBI:65078"/>
        <dbReference type="ChEBI" id="CHEBI:128769"/>
        <dbReference type="ChEBI" id="CHEBI:456216"/>
        <dbReference type="EC" id="2.7.4.26"/>
    </reaction>
</comment>
<evidence type="ECO:0000256" key="3">
    <source>
        <dbReference type="ARBA" id="ARBA00017267"/>
    </source>
</evidence>
<dbReference type="GO" id="GO:0016114">
    <property type="term" value="P:terpenoid biosynthetic process"/>
    <property type="evidence" value="ECO:0007669"/>
    <property type="project" value="TreeGrafter"/>
</dbReference>
<feature type="binding site" evidence="10">
    <location>
        <position position="56"/>
    </location>
    <ligand>
        <name>substrate</name>
    </ligand>
</feature>
<evidence type="ECO:0000256" key="8">
    <source>
        <dbReference type="ARBA" id="ARBA00023229"/>
    </source>
</evidence>
<feature type="binding site" evidence="10">
    <location>
        <position position="213"/>
    </location>
    <ligand>
        <name>ATP</name>
        <dbReference type="ChEBI" id="CHEBI:30616"/>
    </ligand>
</feature>
<evidence type="ECO:0000256" key="9">
    <source>
        <dbReference type="ARBA" id="ARBA00049063"/>
    </source>
</evidence>
<sequence>METTIIKLGGALLTDKSKPFSLRYSVLNRISREIAHAYRKCTSRIIVIHGGGSFGHYVVEQHDLLHSCDAISQTIWFMREMNMIIADALSSFGIPVIPFDTHALTTIENNEIHIHLKPITYALSLNLVPLLYGDIVLKENGADIVSGDEISWYLGKQLKPSRILFATTVDGVYDKDPANPDAKIIRILKLSDLRTVDFGKAKGFDVTGGMKTKLFLGLKYLDEGIREILIFSGFREGFVYKAICGYDIEGTKVID</sequence>
<comment type="similarity">
    <text evidence="1">Belongs to the isopentenyl phosphate kinase family.</text>
</comment>
<dbReference type="InterPro" id="IPR036393">
    <property type="entry name" value="AceGlu_kinase-like_sf"/>
</dbReference>
<keyword evidence="6" id="KW-0418">Kinase</keyword>
<keyword evidence="5 10" id="KW-0547">Nucleotide-binding</keyword>
<dbReference type="SUPFAM" id="SSF53633">
    <property type="entry name" value="Carbamate kinase-like"/>
    <property type="match status" value="1"/>
</dbReference>
<dbReference type="PIRSF" id="PIRSF016496">
    <property type="entry name" value="Kin_FomA"/>
    <property type="match status" value="1"/>
</dbReference>
<keyword evidence="4" id="KW-0808">Transferase</keyword>
<feature type="binding site" evidence="10">
    <location>
        <position position="209"/>
    </location>
    <ligand>
        <name>ATP</name>
        <dbReference type="ChEBI" id="CHEBI:30616"/>
    </ligand>
</feature>
<feature type="binding site" evidence="10">
    <location>
        <position position="147"/>
    </location>
    <ligand>
        <name>substrate</name>
    </ligand>
</feature>
<evidence type="ECO:0000256" key="7">
    <source>
        <dbReference type="ARBA" id="ARBA00022840"/>
    </source>
</evidence>
<dbReference type="PANTHER" id="PTHR43654:SF1">
    <property type="entry name" value="ISOPENTENYL PHOSPHATE KINASE"/>
    <property type="match status" value="1"/>
</dbReference>
<organism evidence="13">
    <name type="scientific">Ignisphaera aggregans</name>
    <dbReference type="NCBI Taxonomy" id="334771"/>
    <lineage>
        <taxon>Archaea</taxon>
        <taxon>Thermoproteota</taxon>
        <taxon>Thermoprotei</taxon>
        <taxon>Desulfurococcales</taxon>
        <taxon>Desulfurococcaceae</taxon>
        <taxon>Ignisphaera</taxon>
    </lineage>
</organism>
<evidence type="ECO:0000313" key="13">
    <source>
        <dbReference type="EMBL" id="HGM07714.1"/>
    </source>
</evidence>
<accession>A0A7C4H9A4</accession>
<keyword evidence="7 10" id="KW-0067">ATP-binding</keyword>
<dbReference type="GO" id="GO:0102043">
    <property type="term" value="F:isopentenyl phosphate kinase activity"/>
    <property type="evidence" value="ECO:0007669"/>
    <property type="project" value="UniProtKB-EC"/>
</dbReference>
<dbReference type="AlphaFoldDB" id="A0A7C4H9A4"/>
<comment type="caution">
    <text evidence="13">The sequence shown here is derived from an EMBL/GenBank/DDBJ whole genome shotgun (WGS) entry which is preliminary data.</text>
</comment>
<evidence type="ECO:0000256" key="6">
    <source>
        <dbReference type="ARBA" id="ARBA00022777"/>
    </source>
</evidence>
<keyword evidence="8" id="KW-0414">Isoprene biosynthesis</keyword>
<evidence type="ECO:0000259" key="12">
    <source>
        <dbReference type="Pfam" id="PF00696"/>
    </source>
</evidence>
<dbReference type="NCBIfam" id="NF040647">
    <property type="entry name" value="IPPK_Arch"/>
    <property type="match status" value="1"/>
</dbReference>
<evidence type="ECO:0000256" key="1">
    <source>
        <dbReference type="ARBA" id="ARBA00010540"/>
    </source>
</evidence>
<evidence type="ECO:0000256" key="4">
    <source>
        <dbReference type="ARBA" id="ARBA00022679"/>
    </source>
</evidence>
<feature type="binding site" evidence="10">
    <location>
        <position position="52"/>
    </location>
    <ligand>
        <name>ATP</name>
        <dbReference type="ChEBI" id="CHEBI:30616"/>
    </ligand>
</feature>
<dbReference type="GO" id="GO:0005829">
    <property type="term" value="C:cytosol"/>
    <property type="evidence" value="ECO:0007669"/>
    <property type="project" value="TreeGrafter"/>
</dbReference>
<feature type="domain" description="Aspartate/glutamate/uridylate kinase" evidence="12">
    <location>
        <begin position="3"/>
        <end position="232"/>
    </location>
</feature>
<dbReference type="Pfam" id="PF00696">
    <property type="entry name" value="AA_kinase"/>
    <property type="match status" value="1"/>
</dbReference>
<dbReference type="PANTHER" id="PTHR43654">
    <property type="entry name" value="GLUTAMATE 5-KINASE"/>
    <property type="match status" value="1"/>
</dbReference>
<dbReference type="EC" id="2.7.4.26" evidence="2"/>
<feature type="site" description="Transition state stabilizer" evidence="11">
    <location>
        <position position="16"/>
    </location>
</feature>
<reference evidence="13" key="1">
    <citation type="journal article" date="2020" name="mSystems">
        <title>Genome- and Community-Level Interaction Insights into Carbon Utilization and Element Cycling Functions of Hydrothermarchaeota in Hydrothermal Sediment.</title>
        <authorList>
            <person name="Zhou Z."/>
            <person name="Liu Y."/>
            <person name="Xu W."/>
            <person name="Pan J."/>
            <person name="Luo Z.H."/>
            <person name="Li M."/>
        </authorList>
    </citation>
    <scope>NUCLEOTIDE SEQUENCE [LARGE SCALE GENOMIC DNA]</scope>
    <source>
        <strain evidence="13">SpSt-658</strain>
    </source>
</reference>
<dbReference type="InterPro" id="IPR024192">
    <property type="entry name" value="Fosfomycin_R_FomA-type"/>
</dbReference>
<feature type="binding site" evidence="10">
    <location>
        <position position="51"/>
    </location>
    <ligand>
        <name>substrate</name>
    </ligand>
</feature>
<dbReference type="GO" id="GO:0005524">
    <property type="term" value="F:ATP binding"/>
    <property type="evidence" value="ECO:0007669"/>
    <property type="project" value="UniProtKB-KW"/>
</dbReference>
<protein>
    <recommendedName>
        <fullName evidence="3">Isopentenyl phosphate kinase</fullName>
        <ecNumber evidence="2">2.7.4.26</ecNumber>
    </recommendedName>
</protein>
<evidence type="ECO:0000256" key="2">
    <source>
        <dbReference type="ARBA" id="ARBA00012908"/>
    </source>
</evidence>
<evidence type="ECO:0000256" key="11">
    <source>
        <dbReference type="PIRSR" id="PIRSR016496-2"/>
    </source>
</evidence>
<dbReference type="EMBL" id="DTCA01000149">
    <property type="protein sequence ID" value="HGM07714.1"/>
    <property type="molecule type" value="Genomic_DNA"/>
</dbReference>
<evidence type="ECO:0000256" key="5">
    <source>
        <dbReference type="ARBA" id="ARBA00022741"/>
    </source>
</evidence>
<dbReference type="Gene3D" id="3.40.1160.10">
    <property type="entry name" value="Acetylglutamate kinase-like"/>
    <property type="match status" value="1"/>
</dbReference>
<proteinExistence type="inferred from homology"/>
<dbReference type="GO" id="GO:0016301">
    <property type="term" value="F:kinase activity"/>
    <property type="evidence" value="ECO:0007669"/>
    <property type="project" value="UniProtKB-KW"/>
</dbReference>